<dbReference type="SUPFAM" id="SSF48371">
    <property type="entry name" value="ARM repeat"/>
    <property type="match status" value="2"/>
</dbReference>
<comment type="caution">
    <text evidence="3">The sequence shown here is derived from an EMBL/GenBank/DDBJ whole genome shotgun (WGS) entry which is preliminary data.</text>
</comment>
<keyword evidence="4" id="KW-1185">Reference proteome</keyword>
<dbReference type="InterPro" id="IPR032436">
    <property type="entry name" value="URB1_C"/>
</dbReference>
<dbReference type="EMBL" id="SPLM01000146">
    <property type="protein sequence ID" value="TMW55861.1"/>
    <property type="molecule type" value="Genomic_DNA"/>
</dbReference>
<name>A0A8K1FB86_PYTOL</name>
<sequence length="1988" mass="219339">MATMALREFLLAAERGKQAVDDAVQQFALALTQQSALAAAFLDVQPQCEPVFHIWPDESGKGTRWEDRESIAVFLQVVLKLLQTQLHERGNVDAAEAVALKIVREKSANLVKLMSWSDKPIIEFRVLELLTQMVRVSAVVAREFVRLFDFQSHAFAKMAARRMKVLTTTEKPAVDEDEDEDMEAQQEKPAFQLREAYVRLVFALASCPDKSVHRFALKEGGLVSSVFKSLDGDDAEMLSLVLSQLDKLVLQNANLDRRSKAALFNTSAIQQLITTLRSEDGNVAELSWQMLQKLFFADDALYRVPPHQSLRQFLVKTTPSVEGTDESPVENASWSAKEIRSALTAIGLNDYMRSEYARQLVTAFITEYPGLLVEYLSVVSPQLEPKSDYRWFAVASFVQKLLSSPLDAAVSDLQLNRGVDSPYTAQLLATRVILPLSCRKELSRGLQHTNNLVIFSSLNIVESVLNRYQALQSQIPTTVSKSELQNELRFLVPSPEALVSLLMKLCASVDQVGLIYIRALTVLRLYLECLPQAMSEVKADFTKLLAWDYLEVSHSGAGALRGVILGEILRLLMVVEDNRLMFLLTSGGGNAQNRSKLLQLLLLYASTSSEGVQYLARSVLHRIFNNLKVFGINNGSEHATPDEEIGVWLDNLKTGGPDSALFVELVLQELVQDPFSFVSVARSYMTGRADLSGSGVISPATTALVAAFNNLGPERWSTAGSKMESSCRNSAVVSFGARVLTTILCRSEIPEVLASMICGQQDDGEREQPSKKRRRTDSLDLSAASAFQVLQVLCKRVLGSSTSSSSSSRNTKPSQWKGFGEEDIGSALSALSPSTFVAHFPAIAAEVLGRGYSPNYIYHYIESRPDLDLLQVLESAATSKKIAKSSFVEALPLHLFSRCIVFQLALNGNHATRDESVKGLLAKLTKRLSADLVSPTEASNVVEELLLCASVASTSPTSDDVASKLAQVLLRLLIAHGAGANSSVPVINQRILQKLASTVSVDRAARAGFRQKLLAVDISSRIVINTPARDLKQRLAASPTVLAATLSGTFPPALRLYALSKLMSLGFALGSSSQHRPLIFQLLRTLDGLAVDRSVSFAGKLSTKLWRMMLQSELKDEMSMIAIYSSGLHLIAQLGGVRMSLYQPAMSAAWVEKVVMCLKNASSAEYSEVVTFLRRLKTVVHTDDAVLLDEDAPLATLIDSVLSRLKKENGVTVLLAVASSLEAIGSVSPALSTTAHDVVVRHAQDMFHRDDTAVDALVLTTVRALAKFNDESPWAADALKHIATSKKISHDLIPSRILCLVILMRQADVEGLNSSGIVEFLTQLVVKRSDSSTIDDRLRARAIQCMIKHIVDAAEELTPTLQPKISTVLKALSSANVSTEAEYVWYVEALASILPLCTSNEFDLQPHFKTVIESSFFVSSLANPVINVKLLRVVASLLTFTESYDHRELFQHLLAAYRMSITLSDRIIRVLLSKFEARGSILASQYGYKFGTSFTTTSMKTDDGQFRNDLVEDSTWLLSGGLEQNRIRATIEQFPLEREISVEVDEELLQFDAALDDESAKQGDLAVVYDPSFLYPLLSYYIARSAITDAVAVQHGLLGLAIRATSSNADDVREYAYAILAHLYESLSGEVSDFKSGRQIHLLLDTLRNALEESLEGVSSVITVFMNDAISILNRPNHSMYPHLNHFLLARPALDLSDVPMFYSLFNSRSAQTYKQERAWLLHNLRRGVREDADVALLIRRHVPSILLSFFGSDLADEHTQMLVGKILLSMLKTETGSTYLLTKCAFLEWLSLHFEHIALSSSSVHKMLVELFDMAMKASLWQQVEYEQRRALSSAAVNCYAAFAAANLRRGILHAEAVREFTTRIAHQVLHEAYVACSLPTLTAIYSAVDGISNVALECADELIADHLLQHPDFQKDRFNEWSSLLSPVVKLLSAVIEGDSPLSLQEQVTGKRIVERLHELLRQAPTLKKLVLAEVRDDLAASALLY</sequence>
<dbReference type="Proteomes" id="UP000794436">
    <property type="component" value="Unassembled WGS sequence"/>
</dbReference>
<dbReference type="Pfam" id="PF16201">
    <property type="entry name" value="NopRA1"/>
    <property type="match status" value="1"/>
</dbReference>
<dbReference type="PANTHER" id="PTHR13500">
    <property type="entry name" value="NUCLEOLAR PRERIBOSOMAL-ASSOCIATED PROTEIN 1"/>
    <property type="match status" value="1"/>
</dbReference>
<dbReference type="GO" id="GO:0005730">
    <property type="term" value="C:nucleolus"/>
    <property type="evidence" value="ECO:0007669"/>
    <property type="project" value="TreeGrafter"/>
</dbReference>
<dbReference type="GO" id="GO:0000463">
    <property type="term" value="P:maturation of LSU-rRNA from tricistronic rRNA transcript (SSU-rRNA, 5.8S rRNA, LSU-rRNA)"/>
    <property type="evidence" value="ECO:0007669"/>
    <property type="project" value="TreeGrafter"/>
</dbReference>
<accession>A0A8K1FB86</accession>
<evidence type="ECO:0008006" key="5">
    <source>
        <dbReference type="Google" id="ProtNLM"/>
    </source>
</evidence>
<feature type="domain" description="URB1 C-terminal" evidence="2">
    <location>
        <begin position="1598"/>
        <end position="1790"/>
    </location>
</feature>
<dbReference type="PANTHER" id="PTHR13500:SF0">
    <property type="entry name" value="NUCLEOLAR PRE-RIBOSOMAL-ASSOCIATED PROTEIN 1"/>
    <property type="match status" value="1"/>
</dbReference>
<organism evidence="3 4">
    <name type="scientific">Pythium oligandrum</name>
    <name type="common">Mycoparasitic fungus</name>
    <dbReference type="NCBI Taxonomy" id="41045"/>
    <lineage>
        <taxon>Eukaryota</taxon>
        <taxon>Sar</taxon>
        <taxon>Stramenopiles</taxon>
        <taxon>Oomycota</taxon>
        <taxon>Peronosporomycetes</taxon>
        <taxon>Pythiales</taxon>
        <taxon>Pythiaceae</taxon>
        <taxon>Pythium</taxon>
    </lineage>
</organism>
<dbReference type="OrthoDB" id="72892at2759"/>
<dbReference type="InterPro" id="IPR039844">
    <property type="entry name" value="URB1"/>
</dbReference>
<proteinExistence type="predicted"/>
<evidence type="ECO:0000259" key="2">
    <source>
        <dbReference type="Pfam" id="PF16201"/>
    </source>
</evidence>
<evidence type="ECO:0000313" key="4">
    <source>
        <dbReference type="Proteomes" id="UP000794436"/>
    </source>
</evidence>
<dbReference type="Pfam" id="PF11707">
    <property type="entry name" value="Npa1"/>
    <property type="match status" value="1"/>
</dbReference>
<evidence type="ECO:0000259" key="1">
    <source>
        <dbReference type="Pfam" id="PF11707"/>
    </source>
</evidence>
<dbReference type="InterPro" id="IPR021714">
    <property type="entry name" value="URB1_N"/>
</dbReference>
<dbReference type="InterPro" id="IPR016024">
    <property type="entry name" value="ARM-type_fold"/>
</dbReference>
<reference evidence="3" key="1">
    <citation type="submission" date="2019-03" db="EMBL/GenBank/DDBJ databases">
        <title>Long read genome sequence of the mycoparasitic Pythium oligandrum ATCC 38472 isolated from sugarbeet rhizosphere.</title>
        <authorList>
            <person name="Gaulin E."/>
        </authorList>
    </citation>
    <scope>NUCLEOTIDE SEQUENCE</scope>
    <source>
        <strain evidence="3">ATCC 38472_TT</strain>
    </source>
</reference>
<gene>
    <name evidence="3" type="ORF">Poli38472_008509</name>
</gene>
<dbReference type="GO" id="GO:0000466">
    <property type="term" value="P:maturation of 5.8S rRNA from tricistronic rRNA transcript (SSU-rRNA, 5.8S rRNA, LSU-rRNA)"/>
    <property type="evidence" value="ECO:0007669"/>
    <property type="project" value="TreeGrafter"/>
</dbReference>
<protein>
    <recommendedName>
        <fullName evidence="5">Nucleolar pre-ribosomal-associated protein 1 C-terminal domain-containing protein</fullName>
    </recommendedName>
</protein>
<evidence type="ECO:0000313" key="3">
    <source>
        <dbReference type="EMBL" id="TMW55861.1"/>
    </source>
</evidence>
<feature type="domain" description="URB1 N-terminal" evidence="1">
    <location>
        <begin position="70"/>
        <end position="393"/>
    </location>
</feature>